<keyword evidence="1" id="KW-0175">Coiled coil</keyword>
<dbReference type="EMBL" id="CP029843">
    <property type="protein sequence ID" value="AWV06406.1"/>
    <property type="molecule type" value="Genomic_DNA"/>
</dbReference>
<dbReference type="RefSeq" id="WP_145985418.1">
    <property type="nucleotide sequence ID" value="NZ_CP029843.1"/>
</dbReference>
<evidence type="ECO:0000313" key="4">
    <source>
        <dbReference type="Proteomes" id="UP000249447"/>
    </source>
</evidence>
<feature type="coiled-coil region" evidence="1">
    <location>
        <begin position="81"/>
        <end position="155"/>
    </location>
</feature>
<dbReference type="OrthoDB" id="5976031at2"/>
<evidence type="ECO:0000313" key="3">
    <source>
        <dbReference type="EMBL" id="AWV06406.1"/>
    </source>
</evidence>
<accession>A0A2U9T1C8</accession>
<sequence length="279" mass="29581">MSARIAGAVLLLSLAGFAQAQQGHTPESLAQRLSVLDADPALARHGAYQRMQARQALEALAEAGSRDREAARYVAERRVEIAEISARNEAMKGELLQLERQRSDLLVEASRRDAARARAEAERLRIQAQIQAEEAARLREQNQAGEAAMQDVETALQGVAGVQEARLAAAREREAALARQEAELVAGAKLPPVRRERRGEVFTLSGDAFRSGRSALSGSGDGHVRALAAYIQALSGNRTVRVSGQGASVVSDALVAAGIAAGQLRVSDGGGNRVEVVVP</sequence>
<keyword evidence="2" id="KW-0732">Signal</keyword>
<keyword evidence="4" id="KW-1185">Reference proteome</keyword>
<feature type="signal peptide" evidence="2">
    <location>
        <begin position="1"/>
        <end position="20"/>
    </location>
</feature>
<name>A0A2U9T1C8_9GAMM</name>
<evidence type="ECO:0000256" key="1">
    <source>
        <dbReference type="SAM" id="Coils"/>
    </source>
</evidence>
<dbReference type="AlphaFoldDB" id="A0A2U9T1C8"/>
<proteinExistence type="predicted"/>
<dbReference type="Proteomes" id="UP000249447">
    <property type="component" value="Chromosome"/>
</dbReference>
<organism evidence="3 4">
    <name type="scientific">Marilutibacter maris</name>
    <dbReference type="NCBI Taxonomy" id="1605891"/>
    <lineage>
        <taxon>Bacteria</taxon>
        <taxon>Pseudomonadati</taxon>
        <taxon>Pseudomonadota</taxon>
        <taxon>Gammaproteobacteria</taxon>
        <taxon>Lysobacterales</taxon>
        <taxon>Lysobacteraceae</taxon>
        <taxon>Marilutibacter</taxon>
    </lineage>
</organism>
<feature type="chain" id="PRO_5015895494" evidence="2">
    <location>
        <begin position="21"/>
        <end position="279"/>
    </location>
</feature>
<gene>
    <name evidence="3" type="ORF">C9I47_0685</name>
</gene>
<evidence type="ECO:0000256" key="2">
    <source>
        <dbReference type="SAM" id="SignalP"/>
    </source>
</evidence>
<dbReference type="KEGG" id="lmb:C9I47_0685"/>
<reference evidence="3 4" key="1">
    <citation type="submission" date="2018-05" db="EMBL/GenBank/DDBJ databases">
        <title>The complete genome of Lysobacter maris HZ9B, a marine bacterium antagonistic against terrestrial plant pathogens.</title>
        <authorList>
            <person name="Zhang X.-Q."/>
        </authorList>
    </citation>
    <scope>NUCLEOTIDE SEQUENCE [LARGE SCALE GENOMIC DNA]</scope>
    <source>
        <strain evidence="3 4">HZ9B</strain>
    </source>
</reference>
<protein>
    <submittedName>
        <fullName evidence="3">Membrane protein</fullName>
    </submittedName>
</protein>